<accession>A0ABY7P0W8</accession>
<organism evidence="2 3">
    <name type="scientific">Streptomyces camelliae</name>
    <dbReference type="NCBI Taxonomy" id="3004093"/>
    <lineage>
        <taxon>Bacteria</taxon>
        <taxon>Bacillati</taxon>
        <taxon>Actinomycetota</taxon>
        <taxon>Actinomycetes</taxon>
        <taxon>Kitasatosporales</taxon>
        <taxon>Streptomycetaceae</taxon>
        <taxon>Streptomyces</taxon>
    </lineage>
</organism>
<name>A0ABY7P0W8_9ACTN</name>
<dbReference type="RefSeq" id="WP_270081903.1">
    <property type="nucleotide sequence ID" value="NZ_CP115300.1"/>
</dbReference>
<sequence>MRDAAAPWAGWKALGVPEFSQVPVGALSDSPLEVWATALLHEARSELDDLCGDLLIECYDEPTPSAGTEPAFSAQVPLGPGT</sequence>
<evidence type="ECO:0000313" key="3">
    <source>
        <dbReference type="Proteomes" id="UP001212326"/>
    </source>
</evidence>
<evidence type="ECO:0000313" key="2">
    <source>
        <dbReference type="EMBL" id="WBO64146.1"/>
    </source>
</evidence>
<dbReference type="EMBL" id="CP115300">
    <property type="protein sequence ID" value="WBO64146.1"/>
    <property type="molecule type" value="Genomic_DNA"/>
</dbReference>
<dbReference type="Proteomes" id="UP001212326">
    <property type="component" value="Chromosome"/>
</dbReference>
<evidence type="ECO:0000256" key="1">
    <source>
        <dbReference type="SAM" id="MobiDB-lite"/>
    </source>
</evidence>
<reference evidence="2 3" key="1">
    <citation type="submission" date="2022-12" db="EMBL/GenBank/DDBJ databases">
        <authorList>
            <person name="Mo P."/>
        </authorList>
    </citation>
    <scope>NUCLEOTIDE SEQUENCE [LARGE SCALE GENOMIC DNA]</scope>
    <source>
        <strain evidence="2 3">HUAS 2-6</strain>
    </source>
</reference>
<gene>
    <name evidence="2" type="ORF">O1G22_15575</name>
</gene>
<protein>
    <submittedName>
        <fullName evidence="2">Uncharacterized protein</fullName>
    </submittedName>
</protein>
<keyword evidence="3" id="KW-1185">Reference proteome</keyword>
<proteinExistence type="predicted"/>
<feature type="region of interest" description="Disordered" evidence="1">
    <location>
        <begin position="63"/>
        <end position="82"/>
    </location>
</feature>